<dbReference type="OrthoDB" id="1121389at2"/>
<protein>
    <recommendedName>
        <fullName evidence="5">Dihydroneopterin triphosphate 2'-epimerase</fullName>
        <ecNumber evidence="4">5.1.99.7</ecNumber>
    </recommendedName>
    <alternativeName>
        <fullName evidence="6">D-erythro-7,8-dihydroneopterin triphosphate epimerase</fullName>
    </alternativeName>
</protein>
<dbReference type="InterPro" id="IPR006156">
    <property type="entry name" value="Dihydroneopterin_aldolase"/>
</dbReference>
<name>A0A099KGE3_COLPS</name>
<dbReference type="PATRIC" id="fig|28229.4.peg.3269"/>
<dbReference type="RefSeq" id="WP_033094924.1">
    <property type="nucleotide sequence ID" value="NZ_JQED01000045.1"/>
</dbReference>
<evidence type="ECO:0000256" key="1">
    <source>
        <dbReference type="ARBA" id="ARBA00005708"/>
    </source>
</evidence>
<dbReference type="InterPro" id="IPR043133">
    <property type="entry name" value="GTP-CH-I_C/QueF"/>
</dbReference>
<dbReference type="InterPro" id="IPR006157">
    <property type="entry name" value="FolB_dom"/>
</dbReference>
<dbReference type="GO" id="GO:0006760">
    <property type="term" value="P:folic acid-containing compound metabolic process"/>
    <property type="evidence" value="ECO:0007669"/>
    <property type="project" value="InterPro"/>
</dbReference>
<dbReference type="EC" id="5.1.99.7" evidence="4"/>
<evidence type="ECO:0000256" key="4">
    <source>
        <dbReference type="ARBA" id="ARBA00044039"/>
    </source>
</evidence>
<dbReference type="Proteomes" id="UP000029843">
    <property type="component" value="Unassembled WGS sequence"/>
</dbReference>
<dbReference type="SUPFAM" id="SSF55620">
    <property type="entry name" value="Tetrahydrobiopterin biosynthesis enzymes-like"/>
    <property type="match status" value="1"/>
</dbReference>
<comment type="similarity">
    <text evidence="1">Belongs to the DHNA family.</text>
</comment>
<keyword evidence="2" id="KW-0413">Isomerase</keyword>
<evidence type="ECO:0000256" key="5">
    <source>
        <dbReference type="ARBA" id="ARBA00044197"/>
    </source>
</evidence>
<comment type="catalytic activity">
    <reaction evidence="3">
        <text>7,8-dihydroneopterin 3'-triphosphate = 7,8-dihydromonapterin 3'-triphosphate</text>
        <dbReference type="Rhea" id="RHEA:28346"/>
        <dbReference type="ChEBI" id="CHEBI:58462"/>
        <dbReference type="ChEBI" id="CHEBI:61186"/>
        <dbReference type="EC" id="5.1.99.7"/>
    </reaction>
</comment>
<dbReference type="PANTHER" id="PTHR42844">
    <property type="entry name" value="DIHYDRONEOPTERIN ALDOLASE 1-RELATED"/>
    <property type="match status" value="1"/>
</dbReference>
<dbReference type="GO" id="GO:0005829">
    <property type="term" value="C:cytosol"/>
    <property type="evidence" value="ECO:0007669"/>
    <property type="project" value="TreeGrafter"/>
</dbReference>
<gene>
    <name evidence="8" type="ORF">ND2E_3931</name>
</gene>
<reference evidence="8 9" key="1">
    <citation type="submission" date="2014-08" db="EMBL/GenBank/DDBJ databases">
        <title>Genomic and Phenotypic Diversity of Colwellia psychrerythraea strains from Disparate Marine Basins.</title>
        <authorList>
            <person name="Techtmann S.M."/>
            <person name="Stelling S.C."/>
            <person name="Utturkar S.M."/>
            <person name="Alshibli N."/>
            <person name="Harris A."/>
            <person name="Brown S.D."/>
            <person name="Hazen T.C."/>
        </authorList>
    </citation>
    <scope>NUCLEOTIDE SEQUENCE [LARGE SCALE GENOMIC DNA]</scope>
    <source>
        <strain evidence="8 9">ND2E</strain>
    </source>
</reference>
<organism evidence="8 9">
    <name type="scientific">Colwellia psychrerythraea</name>
    <name type="common">Vibrio psychroerythus</name>
    <dbReference type="NCBI Taxonomy" id="28229"/>
    <lineage>
        <taxon>Bacteria</taxon>
        <taxon>Pseudomonadati</taxon>
        <taxon>Pseudomonadota</taxon>
        <taxon>Gammaproteobacteria</taxon>
        <taxon>Alteromonadales</taxon>
        <taxon>Colwelliaceae</taxon>
        <taxon>Colwellia</taxon>
    </lineage>
</organism>
<evidence type="ECO:0000259" key="7">
    <source>
        <dbReference type="SMART" id="SM00905"/>
    </source>
</evidence>
<evidence type="ECO:0000313" key="9">
    <source>
        <dbReference type="Proteomes" id="UP000029843"/>
    </source>
</evidence>
<dbReference type="PANTHER" id="PTHR42844:SF10">
    <property type="entry name" value="DIHYDRONEOPTERIN TRIPHOSPHATE 2'-EPIMERASE"/>
    <property type="match status" value="1"/>
</dbReference>
<sequence length="116" mass="13134">MSSIYVEKLEIYAILGITEEERKNKQKLIIDYWIEADISKAMLSDDIEDCVNYRTINKEILAVVLNSSYKTIERLLGVLLDLVTSFEGVLHAKLQVAKPGALRYAKNVSITAERSV</sequence>
<evidence type="ECO:0000256" key="3">
    <source>
        <dbReference type="ARBA" id="ARBA00043806"/>
    </source>
</evidence>
<dbReference type="Gene3D" id="3.30.1130.10">
    <property type="match status" value="1"/>
</dbReference>
<dbReference type="AlphaFoldDB" id="A0A099KGE3"/>
<dbReference type="Pfam" id="PF02152">
    <property type="entry name" value="FolB"/>
    <property type="match status" value="1"/>
</dbReference>
<dbReference type="GO" id="GO:0004150">
    <property type="term" value="F:dihydroneopterin aldolase activity"/>
    <property type="evidence" value="ECO:0007669"/>
    <property type="project" value="InterPro"/>
</dbReference>
<dbReference type="GO" id="GO:0008719">
    <property type="term" value="F:dihydroneopterin triphosphate 2'-epimerase activity"/>
    <property type="evidence" value="ECO:0007669"/>
    <property type="project" value="UniProtKB-EC"/>
</dbReference>
<feature type="domain" description="Dihydroneopterin aldolase/epimerase" evidence="7">
    <location>
        <begin position="4"/>
        <end position="114"/>
    </location>
</feature>
<evidence type="ECO:0000313" key="8">
    <source>
        <dbReference type="EMBL" id="KGJ88633.1"/>
    </source>
</evidence>
<accession>A0A099KGE3</accession>
<comment type="caution">
    <text evidence="8">The sequence shown here is derived from an EMBL/GenBank/DDBJ whole genome shotgun (WGS) entry which is preliminary data.</text>
</comment>
<dbReference type="NCBIfam" id="TIGR00526">
    <property type="entry name" value="folB_dom"/>
    <property type="match status" value="1"/>
</dbReference>
<evidence type="ECO:0000256" key="6">
    <source>
        <dbReference type="ARBA" id="ARBA00044306"/>
    </source>
</evidence>
<evidence type="ECO:0000256" key="2">
    <source>
        <dbReference type="ARBA" id="ARBA00023235"/>
    </source>
</evidence>
<dbReference type="EMBL" id="JQED01000045">
    <property type="protein sequence ID" value="KGJ88633.1"/>
    <property type="molecule type" value="Genomic_DNA"/>
</dbReference>
<dbReference type="SMART" id="SM00905">
    <property type="entry name" value="FolB"/>
    <property type="match status" value="1"/>
</dbReference>
<proteinExistence type="inferred from homology"/>